<keyword evidence="2" id="KW-0812">Transmembrane</keyword>
<evidence type="ECO:0000313" key="4">
    <source>
        <dbReference type="Proteomes" id="UP001448207"/>
    </source>
</evidence>
<feature type="compositionally biased region" description="Basic and acidic residues" evidence="1">
    <location>
        <begin position="71"/>
        <end position="80"/>
    </location>
</feature>
<feature type="transmembrane region" description="Helical" evidence="2">
    <location>
        <begin position="235"/>
        <end position="258"/>
    </location>
</feature>
<reference evidence="3 4" key="1">
    <citation type="submission" date="2024-04" db="EMBL/GenBank/DDBJ databases">
        <title>Symmetric and asymmetric DNA N6-adenine methylation regulates different biological responses in Mucorales.</title>
        <authorList>
            <consortium name="Lawrence Berkeley National Laboratory"/>
            <person name="Lax C."/>
            <person name="Mondo S.J."/>
            <person name="Osorio-Concepcion M."/>
            <person name="Muszewska A."/>
            <person name="Corrochano-Luque M."/>
            <person name="Gutierrez G."/>
            <person name="Riley R."/>
            <person name="Lipzen A."/>
            <person name="Guo J."/>
            <person name="Hundley H."/>
            <person name="Amirebrahimi M."/>
            <person name="Ng V."/>
            <person name="Lorenzo-Gutierrez D."/>
            <person name="Binder U."/>
            <person name="Yang J."/>
            <person name="Song Y."/>
            <person name="Canovas D."/>
            <person name="Navarro E."/>
            <person name="Freitag M."/>
            <person name="Gabaldon T."/>
            <person name="Grigoriev I.V."/>
            <person name="Corrochano L.M."/>
            <person name="Nicolas F.E."/>
            <person name="Garre V."/>
        </authorList>
    </citation>
    <scope>NUCLEOTIDE SEQUENCE [LARGE SCALE GENOMIC DNA]</scope>
    <source>
        <strain evidence="3 4">L51</strain>
    </source>
</reference>
<name>A0ABR3B8P3_PHYBL</name>
<evidence type="ECO:0000256" key="2">
    <source>
        <dbReference type="SAM" id="Phobius"/>
    </source>
</evidence>
<accession>A0ABR3B8P3</accession>
<proteinExistence type="predicted"/>
<gene>
    <name evidence="3" type="ORF">J3Q64DRAFT_1718911</name>
</gene>
<keyword evidence="4" id="KW-1185">Reference proteome</keyword>
<feature type="region of interest" description="Disordered" evidence="1">
    <location>
        <begin position="1"/>
        <end position="101"/>
    </location>
</feature>
<keyword evidence="2" id="KW-0472">Membrane</keyword>
<dbReference type="Proteomes" id="UP001448207">
    <property type="component" value="Unassembled WGS sequence"/>
</dbReference>
<sequence length="568" mass="58866">MPAETAIVESANSIADSAPTPDAVETTTKEIAPVSRAVTTTTAADKEELTADSPSINAFASTEAATTEGESTTKEADETVKPTPTKDTPVVENPVPTTTHAPVTTTAAAPIATTTHQPIATTTLEPVVTTTQAVVPTTTQAAVPTTTKAPVASVPDPVASTTTTVAAIVTTPPVAVSTTPAVVVPTSVQNVPSVVASVPGSSIGVSFTAQPSATSSGLLPSNSAAPSTGGGTNSALIGGIVGGIAGAAILIALIAMIVRRKRRNNQDTRASRAMDEIFAPTSGAKGYGYSGNHTNEEAAVGAAWESPRATERVAGNGQMASDYGNNGMGYDAGHHQQGGAAYYDGGYAQQQGYEDPYRAAPQSYAPQLSEQAFNQASPALSYNNLPASAGPEGMAAGGIAMTHLDHRYRQQDGAYYADDGLQEPYQHVNRVNEHDYQTYQDSVPSSAPGVPSHDVRGMTQQPMYADPGVQHQQYDDYQYNGGNYGHDNYYQEQPYDQHHYGAADQEMYGGGNQGYQSSGGNPAYTSHPLPANPVGAGQYNDYPQQPPSGYSQPTAPKSNNQNPGQSPA</sequence>
<evidence type="ECO:0000256" key="1">
    <source>
        <dbReference type="SAM" id="MobiDB-lite"/>
    </source>
</evidence>
<feature type="region of interest" description="Disordered" evidence="1">
    <location>
        <begin position="439"/>
        <end position="463"/>
    </location>
</feature>
<protein>
    <submittedName>
        <fullName evidence="3">Uncharacterized protein</fullName>
    </submittedName>
</protein>
<organism evidence="3 4">
    <name type="scientific">Phycomyces blakesleeanus</name>
    <dbReference type="NCBI Taxonomy" id="4837"/>
    <lineage>
        <taxon>Eukaryota</taxon>
        <taxon>Fungi</taxon>
        <taxon>Fungi incertae sedis</taxon>
        <taxon>Mucoromycota</taxon>
        <taxon>Mucoromycotina</taxon>
        <taxon>Mucoromycetes</taxon>
        <taxon>Mucorales</taxon>
        <taxon>Phycomycetaceae</taxon>
        <taxon>Phycomyces</taxon>
    </lineage>
</organism>
<feature type="compositionally biased region" description="Low complexity" evidence="1">
    <location>
        <begin position="58"/>
        <end position="70"/>
    </location>
</feature>
<feature type="compositionally biased region" description="Polar residues" evidence="1">
    <location>
        <begin position="554"/>
        <end position="568"/>
    </location>
</feature>
<keyword evidence="2" id="KW-1133">Transmembrane helix</keyword>
<comment type="caution">
    <text evidence="3">The sequence shown here is derived from an EMBL/GenBank/DDBJ whole genome shotgun (WGS) entry which is preliminary data.</text>
</comment>
<dbReference type="EMBL" id="JBCLYO010000002">
    <property type="protein sequence ID" value="KAL0092427.1"/>
    <property type="molecule type" value="Genomic_DNA"/>
</dbReference>
<feature type="compositionally biased region" description="Low complexity" evidence="1">
    <location>
        <begin position="81"/>
        <end position="101"/>
    </location>
</feature>
<feature type="region of interest" description="Disordered" evidence="1">
    <location>
        <begin position="503"/>
        <end position="568"/>
    </location>
</feature>
<evidence type="ECO:0000313" key="3">
    <source>
        <dbReference type="EMBL" id="KAL0092427.1"/>
    </source>
</evidence>